<name>A0A9X1MHC7_9MICC</name>
<comment type="caution">
    <text evidence="1">The sequence shown here is derived from an EMBL/GenBank/DDBJ whole genome shotgun (WGS) entry which is preliminary data.</text>
</comment>
<dbReference type="AlphaFoldDB" id="A0A9X1MHC7"/>
<evidence type="ECO:0000313" key="2">
    <source>
        <dbReference type="Proteomes" id="UP001139158"/>
    </source>
</evidence>
<accession>A0A9X1MHC7</accession>
<protein>
    <recommendedName>
        <fullName evidence="3">Antitoxin Xre/MbcA/ParS-like toxin-binding domain-containing protein</fullName>
    </recommendedName>
</protein>
<evidence type="ECO:0008006" key="3">
    <source>
        <dbReference type="Google" id="ProtNLM"/>
    </source>
</evidence>
<keyword evidence="2" id="KW-1185">Reference proteome</keyword>
<evidence type="ECO:0000313" key="1">
    <source>
        <dbReference type="EMBL" id="MCC3299270.1"/>
    </source>
</evidence>
<dbReference type="RefSeq" id="WP_227897258.1">
    <property type="nucleotide sequence ID" value="NZ_CP099467.1"/>
</dbReference>
<organism evidence="1 2">
    <name type="scientific">Arthrobacter caoxuetaonis</name>
    <dbReference type="NCBI Taxonomy" id="2886935"/>
    <lineage>
        <taxon>Bacteria</taxon>
        <taxon>Bacillati</taxon>
        <taxon>Actinomycetota</taxon>
        <taxon>Actinomycetes</taxon>
        <taxon>Micrococcales</taxon>
        <taxon>Micrococcaceae</taxon>
        <taxon>Arthrobacter</taxon>
    </lineage>
</organism>
<proteinExistence type="predicted"/>
<dbReference type="Proteomes" id="UP001139158">
    <property type="component" value="Unassembled WGS sequence"/>
</dbReference>
<reference evidence="1" key="1">
    <citation type="submission" date="2021-10" db="EMBL/GenBank/DDBJ databases">
        <title>Novel species in genus Arthrobacter.</title>
        <authorList>
            <person name="Liu Y."/>
        </authorList>
    </citation>
    <scope>NUCLEOTIDE SEQUENCE</scope>
    <source>
        <strain evidence="1">Zg-Y453</strain>
    </source>
</reference>
<gene>
    <name evidence="1" type="ORF">LJ757_15880</name>
</gene>
<dbReference type="EMBL" id="JAJFZV010000018">
    <property type="protein sequence ID" value="MCC3299270.1"/>
    <property type="molecule type" value="Genomic_DNA"/>
</dbReference>
<sequence>MDTTSSVPATATDLIESFMRLLSSALSSNPGHTTVDLNGCYISPFADLLDALVTGDAEAQTSAAAKVLAIEEALARTATSTEAAQTKPEAVTPGSLVRALVASLGRTLVAALAGEKDRSVVDGWCREERPAPGPEALERLQCAYEQWQLIEASEGADVARLWFIGMNPRLDGTAPVEAIMEGRFRDVAAAAREMAGGGGWA</sequence>